<evidence type="ECO:0000256" key="1">
    <source>
        <dbReference type="SAM" id="Phobius"/>
    </source>
</evidence>
<feature type="transmembrane region" description="Helical" evidence="1">
    <location>
        <begin position="140"/>
        <end position="164"/>
    </location>
</feature>
<proteinExistence type="predicted"/>
<dbReference type="EMBL" id="JAKTTI010000038">
    <property type="protein sequence ID" value="MCH1627316.1"/>
    <property type="molecule type" value="Genomic_DNA"/>
</dbReference>
<dbReference type="Proteomes" id="UP001431131">
    <property type="component" value="Unassembled WGS sequence"/>
</dbReference>
<dbReference type="InterPro" id="IPR009577">
    <property type="entry name" value="Sm_multidrug_ex"/>
</dbReference>
<feature type="transmembrane region" description="Helical" evidence="1">
    <location>
        <begin position="34"/>
        <end position="55"/>
    </location>
</feature>
<keyword evidence="1" id="KW-1133">Transmembrane helix</keyword>
<organism evidence="2 3">
    <name type="scientific">Fredinandcohnia quinoae</name>
    <dbReference type="NCBI Taxonomy" id="2918902"/>
    <lineage>
        <taxon>Bacteria</taxon>
        <taxon>Bacillati</taxon>
        <taxon>Bacillota</taxon>
        <taxon>Bacilli</taxon>
        <taxon>Bacillales</taxon>
        <taxon>Bacillaceae</taxon>
        <taxon>Fredinandcohnia</taxon>
    </lineage>
</organism>
<dbReference type="RefSeq" id="WP_240257235.1">
    <property type="nucleotide sequence ID" value="NZ_JAKTTI010000038.1"/>
</dbReference>
<dbReference type="AlphaFoldDB" id="A0AAW5E332"/>
<feature type="transmembrane region" description="Helical" evidence="1">
    <location>
        <begin position="105"/>
        <end position="128"/>
    </location>
</feature>
<keyword evidence="1" id="KW-0472">Membrane</keyword>
<keyword evidence="3" id="KW-1185">Reference proteome</keyword>
<gene>
    <name evidence="2" type="ORF">MJG50_18430</name>
</gene>
<sequence length="178" mass="19203">MLISYFLVFLLAAIPLFELIAVIPLAIIGGLSPVPVAILGFLGNLVTVLLLVLFVDKIKGWMRARKLKGTPVKAVEGIEPLENGENATVQESKKQKRAKSIFDKYGLPGLTILGPLLVGSHISAFMGMSFGSSRKLVTGWMITSLVIWTVVSTILASSGVSFFVPGVEENGFLVRIFK</sequence>
<keyword evidence="1" id="KW-0812">Transmembrane</keyword>
<dbReference type="Pfam" id="PF06695">
    <property type="entry name" value="Sm_multidrug_ex"/>
    <property type="match status" value="1"/>
</dbReference>
<evidence type="ECO:0000313" key="2">
    <source>
        <dbReference type="EMBL" id="MCH1627316.1"/>
    </source>
</evidence>
<comment type="caution">
    <text evidence="2">The sequence shown here is derived from an EMBL/GenBank/DDBJ whole genome shotgun (WGS) entry which is preliminary data.</text>
</comment>
<feature type="transmembrane region" description="Helical" evidence="1">
    <location>
        <begin position="7"/>
        <end position="28"/>
    </location>
</feature>
<protein>
    <submittedName>
        <fullName evidence="2">Small multi-drug export protein</fullName>
    </submittedName>
</protein>
<accession>A0AAW5E332</accession>
<name>A0AAW5E332_9BACI</name>
<evidence type="ECO:0000313" key="3">
    <source>
        <dbReference type="Proteomes" id="UP001431131"/>
    </source>
</evidence>
<reference evidence="2" key="1">
    <citation type="submission" date="2022-02" db="EMBL/GenBank/DDBJ databases">
        <title>Fredinandcohnia quinoae sp. nov. isolated from Chenopodium quinoa seeds.</title>
        <authorList>
            <person name="Saati-Santamaria Z."/>
            <person name="Flores-Felix J.D."/>
            <person name="Igual J.M."/>
            <person name="Velazquez E."/>
            <person name="Garcia-Fraile P."/>
            <person name="Martinez-Molina E."/>
        </authorList>
    </citation>
    <scope>NUCLEOTIDE SEQUENCE</scope>
    <source>
        <strain evidence="2">SECRCQ15</strain>
    </source>
</reference>